<reference evidence="1 2" key="1">
    <citation type="submission" date="2019-03" db="EMBL/GenBank/DDBJ databases">
        <title>The complete genome sequence of Neokomagataea sp. Jb2 NBRC113641.</title>
        <authorList>
            <person name="Chua K.-O."/>
            <person name="Chan K.-G."/>
            <person name="See-Too W.-S."/>
        </authorList>
    </citation>
    <scope>NUCLEOTIDE SEQUENCE [LARGE SCALE GENOMIC DNA]</scope>
    <source>
        <strain evidence="1 2">Jb2</strain>
    </source>
</reference>
<name>A0A506UQL9_9PROT</name>
<sequence>MTDRSALSPACKLQQRVLRTGVIGTVVLFMGASIGCTTAQERGEEGIPMSPNARAYAYFIVNGMVRGSMVSGYLTHQELPALLQADRESREAIERNLRNPSEKSDFRADQLLAHYIGLIPKGPASQ</sequence>
<dbReference type="AlphaFoldDB" id="A0A506UQL9"/>
<protein>
    <submittedName>
        <fullName evidence="1">Uncharacterized protein</fullName>
    </submittedName>
</protein>
<gene>
    <name evidence="1" type="ORF">E3202_01280</name>
</gene>
<organism evidence="1 2">
    <name type="scientific">Oecophyllibacter saccharovorans</name>
    <dbReference type="NCBI Taxonomy" id="2558360"/>
    <lineage>
        <taxon>Bacteria</taxon>
        <taxon>Pseudomonadati</taxon>
        <taxon>Pseudomonadota</taxon>
        <taxon>Alphaproteobacteria</taxon>
        <taxon>Acetobacterales</taxon>
        <taxon>Acetobacteraceae</taxon>
        <taxon>Oecophyllibacter</taxon>
    </lineage>
</organism>
<accession>A0A506UQL9</accession>
<keyword evidence="2" id="KW-1185">Reference proteome</keyword>
<evidence type="ECO:0000313" key="2">
    <source>
        <dbReference type="Proteomes" id="UP000315037"/>
    </source>
</evidence>
<proteinExistence type="predicted"/>
<dbReference type="RefSeq" id="WP_165600117.1">
    <property type="nucleotide sequence ID" value="NZ_SORZ01000001.1"/>
</dbReference>
<evidence type="ECO:0000313" key="1">
    <source>
        <dbReference type="EMBL" id="TPW35630.1"/>
    </source>
</evidence>
<dbReference type="Proteomes" id="UP000315037">
    <property type="component" value="Unassembled WGS sequence"/>
</dbReference>
<comment type="caution">
    <text evidence="1">The sequence shown here is derived from an EMBL/GenBank/DDBJ whole genome shotgun (WGS) entry which is preliminary data.</text>
</comment>
<dbReference type="EMBL" id="SORZ01000001">
    <property type="protein sequence ID" value="TPW35630.1"/>
    <property type="molecule type" value="Genomic_DNA"/>
</dbReference>